<dbReference type="GO" id="GO:0003723">
    <property type="term" value="F:RNA binding"/>
    <property type="evidence" value="ECO:0007669"/>
    <property type="project" value="UniProtKB-KW"/>
</dbReference>
<dbReference type="OMA" id="LADSHME"/>
<proteinExistence type="inferred from homology"/>
<keyword evidence="4" id="KW-1185">Reference proteome</keyword>
<comment type="catalytic activity">
    <reaction evidence="1">
        <text>RNA(n) + a ribonucleoside 5'-triphosphate = RNA(n+1) + diphosphate</text>
        <dbReference type="Rhea" id="RHEA:21248"/>
        <dbReference type="Rhea" id="RHEA-COMP:14527"/>
        <dbReference type="Rhea" id="RHEA-COMP:17342"/>
        <dbReference type="ChEBI" id="CHEBI:33019"/>
        <dbReference type="ChEBI" id="CHEBI:61557"/>
        <dbReference type="ChEBI" id="CHEBI:140395"/>
        <dbReference type="EC" id="2.7.7.48"/>
    </reaction>
</comment>
<keyword evidence="1 3" id="KW-0696">RNA-directed RNA polymerase</keyword>
<keyword evidence="1" id="KW-0694">RNA-binding</keyword>
<dbReference type="EMBL" id="LXFE01000480">
    <property type="protein sequence ID" value="OLL25178.1"/>
    <property type="molecule type" value="Genomic_DNA"/>
</dbReference>
<protein>
    <recommendedName>
        <fullName evidence="1">RNA-dependent RNA polymerase</fullName>
        <ecNumber evidence="1">2.7.7.48</ecNumber>
    </recommendedName>
</protein>
<dbReference type="InterPro" id="IPR057596">
    <property type="entry name" value="RDRP_core"/>
</dbReference>
<dbReference type="STRING" id="1198029.A0A1U7LRC2"/>
<evidence type="ECO:0000313" key="4">
    <source>
        <dbReference type="Proteomes" id="UP000186594"/>
    </source>
</evidence>
<dbReference type="Pfam" id="PF05183">
    <property type="entry name" value="RdRP"/>
    <property type="match status" value="1"/>
</dbReference>
<keyword evidence="1" id="KW-0548">Nucleotidyltransferase</keyword>
<keyword evidence="1" id="KW-0808">Transferase</keyword>
<name>A0A1U7LRC2_NEOID</name>
<evidence type="ECO:0000313" key="3">
    <source>
        <dbReference type="EMBL" id="OLL25178.1"/>
    </source>
</evidence>
<evidence type="ECO:0000259" key="2">
    <source>
        <dbReference type="Pfam" id="PF05183"/>
    </source>
</evidence>
<comment type="caution">
    <text evidence="3">The sequence shown here is derived from an EMBL/GenBank/DDBJ whole genome shotgun (WGS) entry which is preliminary data.</text>
</comment>
<feature type="non-terminal residue" evidence="3">
    <location>
        <position position="1"/>
    </location>
</feature>
<comment type="similarity">
    <text evidence="1">Belongs to the RdRP family.</text>
</comment>
<dbReference type="GO" id="GO:0030422">
    <property type="term" value="P:siRNA processing"/>
    <property type="evidence" value="ECO:0007669"/>
    <property type="project" value="TreeGrafter"/>
</dbReference>
<dbReference type="GO" id="GO:0003968">
    <property type="term" value="F:RNA-directed RNA polymerase activity"/>
    <property type="evidence" value="ECO:0007669"/>
    <property type="project" value="UniProtKB-KW"/>
</dbReference>
<dbReference type="AlphaFoldDB" id="A0A1U7LRC2"/>
<dbReference type="OrthoDB" id="10055769at2759"/>
<gene>
    <name evidence="3" type="ORF">NEOLI_003214</name>
</gene>
<organism evidence="3 4">
    <name type="scientific">Neolecta irregularis (strain DAH-3)</name>
    <dbReference type="NCBI Taxonomy" id="1198029"/>
    <lineage>
        <taxon>Eukaryota</taxon>
        <taxon>Fungi</taxon>
        <taxon>Dikarya</taxon>
        <taxon>Ascomycota</taxon>
        <taxon>Taphrinomycotina</taxon>
        <taxon>Neolectales</taxon>
        <taxon>Neolectaceae</taxon>
        <taxon>Neolecta</taxon>
    </lineage>
</organism>
<dbReference type="Proteomes" id="UP000186594">
    <property type="component" value="Unassembled WGS sequence"/>
</dbReference>
<accession>A0A1U7LRC2</accession>
<feature type="domain" description="RDRP core" evidence="2">
    <location>
        <begin position="10"/>
        <end position="586"/>
    </location>
</feature>
<dbReference type="GO" id="GO:0031380">
    <property type="term" value="C:nuclear RNA-directed RNA polymerase complex"/>
    <property type="evidence" value="ECO:0007669"/>
    <property type="project" value="TreeGrafter"/>
</dbReference>
<dbReference type="EC" id="2.7.7.48" evidence="1"/>
<dbReference type="InterPro" id="IPR007855">
    <property type="entry name" value="RDRP"/>
</dbReference>
<reference evidence="3 4" key="1">
    <citation type="submission" date="2016-04" db="EMBL/GenBank/DDBJ databases">
        <title>Evolutionary innovation and constraint leading to complex multicellularity in the Ascomycota.</title>
        <authorList>
            <person name="Cisse O."/>
            <person name="Nguyen A."/>
            <person name="Hewitt D.A."/>
            <person name="Jedd G."/>
            <person name="Stajich J.E."/>
        </authorList>
    </citation>
    <scope>NUCLEOTIDE SEQUENCE [LARGE SCALE GENOMIC DNA]</scope>
    <source>
        <strain evidence="3 4">DAH-3</strain>
    </source>
</reference>
<dbReference type="PANTHER" id="PTHR23079:SF14">
    <property type="entry name" value="RNA-DEPENDENT RNA POLYMERASE"/>
    <property type="match status" value="1"/>
</dbReference>
<dbReference type="PANTHER" id="PTHR23079">
    <property type="entry name" value="RNA-DEPENDENT RNA POLYMERASE"/>
    <property type="match status" value="1"/>
</dbReference>
<evidence type="ECO:0000256" key="1">
    <source>
        <dbReference type="RuleBase" id="RU363098"/>
    </source>
</evidence>
<sequence length="699" mass="80086">IRSDQHQKLISLLRTPFIVYERKYQLFCERDKGKSVMFFATSGVSPNLSLLELLDWHAPLFLNADQTMAKYYSRIALGLSSSKPTVEFNASQIIVEEDIVNLPNGEIMTDGCALASPHVFREVRRILNLNTVPVALQGRLGGAKGVWFMSPNSDRYDDELWIQVRRSQLKFDADWINRSSEVTRLTLDVLKTPKPPQPGTLNHQFISILSQQGVPDDVFKEELERNITSNMNEFIAAVLEDNVPRLREQLEHKTFLLRRAAMGRESYYDEDDIVAVITGNEPIATHPNGRPLSNAETCIMMLDAGFRPRTCKYMARRFRCIIQEYSKIIQEKMHMVVQQSSVLLAIADPTGTLEEGEVSIRFSRPLMDENTGISTLVVEGAVILGRNPALLPTDLQKAKAVDCPALITLTDVIVFSVKGEKSLVSLLSGGGDFDGDTIFCCWDPRFVVPFKNACRNYAQMDLYLNADEWFHRKTEKALKIFLSGNPEKNYTNFVITETLTDRNKLGQCCNLHDLLIYHLGSSRDAGKDSRALLLGHLASTLVDSGKQGLQINESKWSELVTQIRKVAPESNPPRWWYFTKKNYRSMREADLNFPSTHNWTNILDLLHCRVVPDIINKHLEHYDQIIRDAPVDDEDIDLFWKSLLRSSLKEVFENVLEEIEKIKKGMGDLYDYRPKRFEEDEEKYHQLRNSYIDVELYYT</sequence>